<keyword evidence="3" id="KW-1185">Reference proteome</keyword>
<proteinExistence type="predicted"/>
<evidence type="ECO:0000313" key="2">
    <source>
        <dbReference type="EMBL" id="KAF2152426.1"/>
    </source>
</evidence>
<sequence length="110" mass="11832">MVVAVCFNVCSLPPIGSGKLRCGLARLFGGGRSRDQCSTLDCTPRGKLNAPISTLLACALEIGQHTRSPESRVSRSGIELNIEGSWLQIRPPHARHRSPQSPIAALPRPH</sequence>
<evidence type="ECO:0000313" key="3">
    <source>
        <dbReference type="Proteomes" id="UP000799439"/>
    </source>
</evidence>
<feature type="region of interest" description="Disordered" evidence="1">
    <location>
        <begin position="89"/>
        <end position="110"/>
    </location>
</feature>
<comment type="caution">
    <text evidence="2">The sequence shown here is derived from an EMBL/GenBank/DDBJ whole genome shotgun (WGS) entry which is preliminary data.</text>
</comment>
<reference evidence="2" key="1">
    <citation type="journal article" date="2020" name="Stud. Mycol.">
        <title>101 Dothideomycetes genomes: a test case for predicting lifestyles and emergence of pathogens.</title>
        <authorList>
            <person name="Haridas S."/>
            <person name="Albert R."/>
            <person name="Binder M."/>
            <person name="Bloem J."/>
            <person name="Labutti K."/>
            <person name="Salamov A."/>
            <person name="Andreopoulos B."/>
            <person name="Baker S."/>
            <person name="Barry K."/>
            <person name="Bills G."/>
            <person name="Bluhm B."/>
            <person name="Cannon C."/>
            <person name="Castanera R."/>
            <person name="Culley D."/>
            <person name="Daum C."/>
            <person name="Ezra D."/>
            <person name="Gonzalez J."/>
            <person name="Henrissat B."/>
            <person name="Kuo A."/>
            <person name="Liang C."/>
            <person name="Lipzen A."/>
            <person name="Lutzoni F."/>
            <person name="Magnuson J."/>
            <person name="Mondo S."/>
            <person name="Nolan M."/>
            <person name="Ohm R."/>
            <person name="Pangilinan J."/>
            <person name="Park H.-J."/>
            <person name="Ramirez L."/>
            <person name="Alfaro M."/>
            <person name="Sun H."/>
            <person name="Tritt A."/>
            <person name="Yoshinaga Y."/>
            <person name="Zwiers L.-H."/>
            <person name="Turgeon B."/>
            <person name="Goodwin S."/>
            <person name="Spatafora J."/>
            <person name="Crous P."/>
            <person name="Grigoriev I."/>
        </authorList>
    </citation>
    <scope>NUCLEOTIDE SEQUENCE</scope>
    <source>
        <strain evidence="2">CBS 260.36</strain>
    </source>
</reference>
<organism evidence="2 3">
    <name type="scientific">Myriangium duriaei CBS 260.36</name>
    <dbReference type="NCBI Taxonomy" id="1168546"/>
    <lineage>
        <taxon>Eukaryota</taxon>
        <taxon>Fungi</taxon>
        <taxon>Dikarya</taxon>
        <taxon>Ascomycota</taxon>
        <taxon>Pezizomycotina</taxon>
        <taxon>Dothideomycetes</taxon>
        <taxon>Dothideomycetidae</taxon>
        <taxon>Myriangiales</taxon>
        <taxon>Myriangiaceae</taxon>
        <taxon>Myriangium</taxon>
    </lineage>
</organism>
<name>A0A9P4MM62_9PEZI</name>
<gene>
    <name evidence="2" type="ORF">K461DRAFT_278658</name>
</gene>
<dbReference type="Proteomes" id="UP000799439">
    <property type="component" value="Unassembled WGS sequence"/>
</dbReference>
<accession>A0A9P4MM62</accession>
<protein>
    <submittedName>
        <fullName evidence="2">Uncharacterized protein</fullName>
    </submittedName>
</protein>
<dbReference type="AlphaFoldDB" id="A0A9P4MM62"/>
<evidence type="ECO:0000256" key="1">
    <source>
        <dbReference type="SAM" id="MobiDB-lite"/>
    </source>
</evidence>
<dbReference type="EMBL" id="ML996086">
    <property type="protein sequence ID" value="KAF2152426.1"/>
    <property type="molecule type" value="Genomic_DNA"/>
</dbReference>